<feature type="binding site" evidence="10">
    <location>
        <position position="229"/>
    </location>
    <ligand>
        <name>Mn(2+)</name>
        <dbReference type="ChEBI" id="CHEBI:29035"/>
    </ligand>
</feature>
<proteinExistence type="inferred from homology"/>
<comment type="caution">
    <text evidence="11">The sequence shown here is derived from an EMBL/GenBank/DDBJ whole genome shotgun (WGS) entry which is preliminary data.</text>
</comment>
<keyword evidence="2 10" id="KW-0479">Metal-binding</keyword>
<evidence type="ECO:0000256" key="9">
    <source>
        <dbReference type="ARBA" id="ARBA00038592"/>
    </source>
</evidence>
<evidence type="ECO:0000313" key="12">
    <source>
        <dbReference type="Proteomes" id="UP000007652"/>
    </source>
</evidence>
<evidence type="ECO:0000256" key="3">
    <source>
        <dbReference type="ARBA" id="ARBA00022759"/>
    </source>
</evidence>
<dbReference type="GO" id="GO:0003677">
    <property type="term" value="F:DNA binding"/>
    <property type="evidence" value="ECO:0007669"/>
    <property type="project" value="UniProtKB-KW"/>
</dbReference>
<keyword evidence="7 10" id="KW-0238">DNA-binding</keyword>
<protein>
    <recommendedName>
        <fullName evidence="10">CRISPR-associated endonuclease Cas1</fullName>
        <ecNumber evidence="10">3.1.-.-</ecNumber>
    </recommendedName>
</protein>
<keyword evidence="8 10" id="KW-0464">Manganese</keyword>
<dbReference type="AlphaFoldDB" id="I7LIP6"/>
<dbReference type="GO" id="GO:0016787">
    <property type="term" value="F:hydrolase activity"/>
    <property type="evidence" value="ECO:0007669"/>
    <property type="project" value="UniProtKB-KW"/>
</dbReference>
<dbReference type="Gene3D" id="3.100.10.20">
    <property type="entry name" value="CRISPR-associated endonuclease Cas1, N-terminal domain"/>
    <property type="match status" value="1"/>
</dbReference>
<accession>I7LIP6</accession>
<dbReference type="STRING" id="857293.CAAU_1038"/>
<dbReference type="GO" id="GO:0051607">
    <property type="term" value="P:defense response to virus"/>
    <property type="evidence" value="ECO:0007669"/>
    <property type="project" value="UniProtKB-UniRule"/>
</dbReference>
<gene>
    <name evidence="10" type="primary">cas1</name>
    <name evidence="11" type="ORF">CAAU_1038</name>
</gene>
<dbReference type="EMBL" id="CAKP01000060">
    <property type="protein sequence ID" value="CCJ33122.1"/>
    <property type="molecule type" value="Genomic_DNA"/>
</dbReference>
<dbReference type="EC" id="3.1.-.-" evidence="10"/>
<dbReference type="CDD" id="cd09634">
    <property type="entry name" value="Cas1_I-II-III"/>
    <property type="match status" value="1"/>
</dbReference>
<evidence type="ECO:0000256" key="2">
    <source>
        <dbReference type="ARBA" id="ARBA00022723"/>
    </source>
</evidence>
<keyword evidence="3 10" id="KW-0255">Endonuclease</keyword>
<comment type="similarity">
    <text evidence="10">Belongs to the CRISPR-associated endonuclease Cas1 family.</text>
</comment>
<evidence type="ECO:0000256" key="10">
    <source>
        <dbReference type="HAMAP-Rule" id="MF_01470"/>
    </source>
</evidence>
<keyword evidence="5 10" id="KW-0460">Magnesium</keyword>
<dbReference type="GO" id="GO:0046872">
    <property type="term" value="F:metal ion binding"/>
    <property type="evidence" value="ECO:0007669"/>
    <property type="project" value="UniProtKB-UniRule"/>
</dbReference>
<comment type="subunit">
    <text evidence="9 10">Homodimer, forms a heterotetramer with a Cas2 homodimer.</text>
</comment>
<reference evidence="11 12" key="1">
    <citation type="journal article" date="2011" name="J. Bacteriol.">
        <title>Draft genome sequence of Caloramator australicus strain RC3T, a thermoanaerobe from the Great Artesian Basin of Australia.</title>
        <authorList>
            <person name="Ogg C.D."/>
            <person name="Patel B.K.C."/>
        </authorList>
    </citation>
    <scope>NUCLEOTIDE SEQUENCE [LARGE SCALE GENOMIC DNA]</scope>
    <source>
        <strain evidence="11 12">RC3</strain>
    </source>
</reference>
<dbReference type="Gene3D" id="1.20.120.920">
    <property type="entry name" value="CRISPR-associated endonuclease Cas1, C-terminal domain"/>
    <property type="match status" value="1"/>
</dbReference>
<dbReference type="GO" id="GO:0004519">
    <property type="term" value="F:endonuclease activity"/>
    <property type="evidence" value="ECO:0007669"/>
    <property type="project" value="UniProtKB-UniRule"/>
</dbReference>
<dbReference type="Pfam" id="PF01867">
    <property type="entry name" value="Cas_Cas1"/>
    <property type="match status" value="1"/>
</dbReference>
<dbReference type="InterPro" id="IPR002729">
    <property type="entry name" value="CRISPR-assoc_Cas1"/>
</dbReference>
<feature type="binding site" evidence="10">
    <location>
        <position position="149"/>
    </location>
    <ligand>
        <name>Mn(2+)</name>
        <dbReference type="ChEBI" id="CHEBI:29035"/>
    </ligand>
</feature>
<comment type="cofactor">
    <cofactor evidence="10">
        <name>Mg(2+)</name>
        <dbReference type="ChEBI" id="CHEBI:18420"/>
    </cofactor>
    <cofactor evidence="10">
        <name>Mn(2+)</name>
        <dbReference type="ChEBI" id="CHEBI:29035"/>
    </cofactor>
</comment>
<dbReference type="Proteomes" id="UP000007652">
    <property type="component" value="Unassembled WGS sequence"/>
</dbReference>
<dbReference type="GO" id="GO:0043571">
    <property type="term" value="P:maintenance of CRISPR repeat elements"/>
    <property type="evidence" value="ECO:0007669"/>
    <property type="project" value="UniProtKB-UniRule"/>
</dbReference>
<evidence type="ECO:0000313" key="11">
    <source>
        <dbReference type="EMBL" id="CCJ33122.1"/>
    </source>
</evidence>
<dbReference type="InterPro" id="IPR050646">
    <property type="entry name" value="Cas1"/>
</dbReference>
<evidence type="ECO:0000256" key="8">
    <source>
        <dbReference type="ARBA" id="ARBA00023211"/>
    </source>
</evidence>
<evidence type="ECO:0000256" key="1">
    <source>
        <dbReference type="ARBA" id="ARBA00022722"/>
    </source>
</evidence>
<dbReference type="PANTHER" id="PTHR34353">
    <property type="entry name" value="CRISPR-ASSOCIATED ENDONUCLEASE CAS1 1"/>
    <property type="match status" value="1"/>
</dbReference>
<dbReference type="InterPro" id="IPR042206">
    <property type="entry name" value="CRISPR-assoc_Cas1_C"/>
</dbReference>
<keyword evidence="12" id="KW-1185">Reference proteome</keyword>
<dbReference type="InterPro" id="IPR042211">
    <property type="entry name" value="CRISPR-assoc_Cas1_N"/>
</dbReference>
<feature type="binding site" evidence="10">
    <location>
        <position position="214"/>
    </location>
    <ligand>
        <name>Mn(2+)</name>
        <dbReference type="ChEBI" id="CHEBI:29035"/>
    </ligand>
</feature>
<sequence>MEDLYVVKQGCVIKKFDEQFLVTKGGIKIFSVPTYKVDKILLFGNQQITSQALALAFENNIDVLFLSTKGRLKGKVYPNISKNVYLRFAQYECWRDKERRLKLAKIFIKGKIVNQQNLLKRYKIYDERLEGLMLNVERAKDNEELLGIEGLASKYYFEDLKNIIPKDYNFDGRNRRPPKDEVNSLLSLTYTMVLNEIISQVERNGLDSYVGFLHSIKYGRQSLPLDLLEEFRQYFCDLFIIKLLNRKEITKLDFYFDEDGVFLKENSLKKYILKFNNEMEKVKPLIKNQISLLKNYFIRGEEYMPVVLK</sequence>
<dbReference type="OrthoDB" id="9803119at2"/>
<evidence type="ECO:0000256" key="6">
    <source>
        <dbReference type="ARBA" id="ARBA00023118"/>
    </source>
</evidence>
<keyword evidence="6 10" id="KW-0051">Antiviral defense</keyword>
<dbReference type="eggNOG" id="COG1518">
    <property type="taxonomic scope" value="Bacteria"/>
</dbReference>
<dbReference type="NCBIfam" id="TIGR00287">
    <property type="entry name" value="cas1"/>
    <property type="match status" value="1"/>
</dbReference>
<comment type="function">
    <text evidence="10">CRISPR (clustered regularly interspaced short palindromic repeat), is an adaptive immune system that provides protection against mobile genetic elements (viruses, transposable elements and conjugative plasmids). CRISPR clusters contain spacers, sequences complementary to antecedent mobile elements, and target invading nucleic acids. CRISPR clusters are transcribed and processed into CRISPR RNA (crRNA). Acts as a dsDNA endonuclease. Involved in the integration of spacer DNA into the CRISPR cassette.</text>
</comment>
<organism evidence="11 12">
    <name type="scientific">Caloramator australicus RC3</name>
    <dbReference type="NCBI Taxonomy" id="857293"/>
    <lineage>
        <taxon>Bacteria</taxon>
        <taxon>Bacillati</taxon>
        <taxon>Bacillota</taxon>
        <taxon>Clostridia</taxon>
        <taxon>Eubacteriales</taxon>
        <taxon>Clostridiaceae</taxon>
        <taxon>Caloramator</taxon>
    </lineage>
</organism>
<evidence type="ECO:0000256" key="7">
    <source>
        <dbReference type="ARBA" id="ARBA00023125"/>
    </source>
</evidence>
<dbReference type="RefSeq" id="WP_008908394.1">
    <property type="nucleotide sequence ID" value="NZ_CAKP01000060.1"/>
</dbReference>
<keyword evidence="1 10" id="KW-0540">Nuclease</keyword>
<evidence type="ECO:0000256" key="5">
    <source>
        <dbReference type="ARBA" id="ARBA00022842"/>
    </source>
</evidence>
<dbReference type="PANTHER" id="PTHR34353:SF2">
    <property type="entry name" value="CRISPR-ASSOCIATED ENDONUCLEASE CAS1 1"/>
    <property type="match status" value="1"/>
</dbReference>
<dbReference type="HAMAP" id="MF_01470">
    <property type="entry name" value="Cas1"/>
    <property type="match status" value="1"/>
</dbReference>
<keyword evidence="4 10" id="KW-0378">Hydrolase</keyword>
<evidence type="ECO:0000256" key="4">
    <source>
        <dbReference type="ARBA" id="ARBA00022801"/>
    </source>
</evidence>
<name>I7LIP6_9CLOT</name>